<sequence>MAEWTPISLERLYDLILETEKDLSGDLLKFWELIKIDPEKWEEGKYSKEGGGFWVVALIGKRIIWYNDIEDGFNISDYIQYGEFSDYWCNQDTLRSAIQDLFDLIKFGGNIIGHAGPPQPLI</sequence>
<comment type="caution">
    <text evidence="1">The sequence shown here is derived from an EMBL/GenBank/DDBJ whole genome shotgun (WGS) entry which is preliminary data.</text>
</comment>
<name>A0A644VSU4_9ZZZZ</name>
<dbReference type="EMBL" id="VSSQ01000429">
    <property type="protein sequence ID" value="MPL94485.1"/>
    <property type="molecule type" value="Genomic_DNA"/>
</dbReference>
<evidence type="ECO:0000313" key="1">
    <source>
        <dbReference type="EMBL" id="MPL94485.1"/>
    </source>
</evidence>
<organism evidence="1">
    <name type="scientific">bioreactor metagenome</name>
    <dbReference type="NCBI Taxonomy" id="1076179"/>
    <lineage>
        <taxon>unclassified sequences</taxon>
        <taxon>metagenomes</taxon>
        <taxon>ecological metagenomes</taxon>
    </lineage>
</organism>
<reference evidence="1" key="1">
    <citation type="submission" date="2019-08" db="EMBL/GenBank/DDBJ databases">
        <authorList>
            <person name="Kucharzyk K."/>
            <person name="Murdoch R.W."/>
            <person name="Higgins S."/>
            <person name="Loffler F."/>
        </authorList>
    </citation>
    <scope>NUCLEOTIDE SEQUENCE</scope>
</reference>
<dbReference type="AlphaFoldDB" id="A0A644VSU4"/>
<accession>A0A644VSU4</accession>
<gene>
    <name evidence="1" type="ORF">SDC9_40639</name>
</gene>
<protein>
    <submittedName>
        <fullName evidence="1">Uncharacterized protein</fullName>
    </submittedName>
</protein>
<proteinExistence type="predicted"/>